<accession>A0A3P6AZG8</accession>
<organism evidence="1">
    <name type="scientific">Brassica oleracea</name>
    <name type="common">Wild cabbage</name>
    <dbReference type="NCBI Taxonomy" id="3712"/>
    <lineage>
        <taxon>Eukaryota</taxon>
        <taxon>Viridiplantae</taxon>
        <taxon>Streptophyta</taxon>
        <taxon>Embryophyta</taxon>
        <taxon>Tracheophyta</taxon>
        <taxon>Spermatophyta</taxon>
        <taxon>Magnoliopsida</taxon>
        <taxon>eudicotyledons</taxon>
        <taxon>Gunneridae</taxon>
        <taxon>Pentapetalae</taxon>
        <taxon>rosids</taxon>
        <taxon>malvids</taxon>
        <taxon>Brassicales</taxon>
        <taxon>Brassicaceae</taxon>
        <taxon>Brassiceae</taxon>
        <taxon>Brassica</taxon>
    </lineage>
</organism>
<evidence type="ECO:0000313" key="1">
    <source>
        <dbReference type="EMBL" id="VDC89571.1"/>
    </source>
</evidence>
<protein>
    <submittedName>
        <fullName evidence="1">Uncharacterized protein</fullName>
    </submittedName>
</protein>
<proteinExistence type="predicted"/>
<name>A0A3P6AZG8_BRAOL</name>
<dbReference type="EMBL" id="LR031872">
    <property type="protein sequence ID" value="VDC89571.1"/>
    <property type="molecule type" value="Genomic_DNA"/>
</dbReference>
<dbReference type="AlphaFoldDB" id="A0A3P6AZG8"/>
<reference evidence="1" key="1">
    <citation type="submission" date="2018-11" db="EMBL/GenBank/DDBJ databases">
        <authorList>
            <consortium name="Genoscope - CEA"/>
            <person name="William W."/>
        </authorList>
    </citation>
    <scope>NUCLEOTIDE SEQUENCE</scope>
</reference>
<gene>
    <name evidence="1" type="ORF">BOLC3T14909H</name>
</gene>
<sequence>MSGFRTREVERGVTLILQDINTKLQEPLNFRRLSGSDMSYIPPHKRHSKDPDRPSLFQILLKI</sequence>